<evidence type="ECO:0000256" key="1">
    <source>
        <dbReference type="ARBA" id="ARBA00000085"/>
    </source>
</evidence>
<reference evidence="12" key="1">
    <citation type="submission" date="2018-06" db="EMBL/GenBank/DDBJ databases">
        <authorList>
            <person name="Zhirakovskaya E."/>
        </authorList>
    </citation>
    <scope>NUCLEOTIDE SEQUENCE</scope>
</reference>
<feature type="domain" description="Response regulatory" evidence="9">
    <location>
        <begin position="1839"/>
        <end position="1955"/>
    </location>
</feature>
<dbReference type="InterPro" id="IPR001789">
    <property type="entry name" value="Sig_transdc_resp-reg_receiver"/>
</dbReference>
<dbReference type="SMART" id="SM00073">
    <property type="entry name" value="HPT"/>
    <property type="match status" value="3"/>
</dbReference>
<dbReference type="InterPro" id="IPR004358">
    <property type="entry name" value="Sig_transdc_His_kin-like_C"/>
</dbReference>
<keyword evidence="6" id="KW-0175">Coiled coil</keyword>
<keyword evidence="5 12" id="KW-0418">Kinase</keyword>
<dbReference type="Pfam" id="PF01584">
    <property type="entry name" value="CheW"/>
    <property type="match status" value="1"/>
</dbReference>
<evidence type="ECO:0000256" key="6">
    <source>
        <dbReference type="SAM" id="Coils"/>
    </source>
</evidence>
<dbReference type="InterPro" id="IPR036890">
    <property type="entry name" value="HATPase_C_sf"/>
</dbReference>
<dbReference type="InterPro" id="IPR051315">
    <property type="entry name" value="Bact_Chemotaxis_CheA"/>
</dbReference>
<feature type="domain" description="CheW-like" evidence="10">
    <location>
        <begin position="1675"/>
        <end position="1813"/>
    </location>
</feature>
<evidence type="ECO:0000259" key="10">
    <source>
        <dbReference type="PROSITE" id="PS50851"/>
    </source>
</evidence>
<dbReference type="InterPro" id="IPR004105">
    <property type="entry name" value="CheA-like_dim"/>
</dbReference>
<dbReference type="InterPro" id="IPR002545">
    <property type="entry name" value="CheW-lke_dom"/>
</dbReference>
<evidence type="ECO:0000256" key="5">
    <source>
        <dbReference type="ARBA" id="ARBA00022777"/>
    </source>
</evidence>
<dbReference type="PROSITE" id="PS50109">
    <property type="entry name" value="HIS_KIN"/>
    <property type="match status" value="1"/>
</dbReference>
<dbReference type="PANTHER" id="PTHR43395">
    <property type="entry name" value="SENSOR HISTIDINE KINASE CHEA"/>
    <property type="match status" value="1"/>
</dbReference>
<dbReference type="SMART" id="SM00260">
    <property type="entry name" value="CheW"/>
    <property type="match status" value="1"/>
</dbReference>
<dbReference type="InterPro" id="IPR008207">
    <property type="entry name" value="Sig_transdc_His_kin_Hpt_dom"/>
</dbReference>
<dbReference type="Pfam" id="PF26379">
    <property type="entry name" value="FimL_2nd"/>
    <property type="match status" value="1"/>
</dbReference>
<feature type="domain" description="HPt" evidence="11">
    <location>
        <begin position="628"/>
        <end position="735"/>
    </location>
</feature>
<dbReference type="Gene3D" id="1.20.120.160">
    <property type="entry name" value="HPT domain"/>
    <property type="match status" value="4"/>
</dbReference>
<dbReference type="SMART" id="SM01231">
    <property type="entry name" value="H-kinase_dim"/>
    <property type="match status" value="1"/>
</dbReference>
<dbReference type="CDD" id="cd00088">
    <property type="entry name" value="HPT"/>
    <property type="match status" value="1"/>
</dbReference>
<dbReference type="Gene3D" id="3.30.565.10">
    <property type="entry name" value="Histidine kinase-like ATPase, C-terminal domain"/>
    <property type="match status" value="1"/>
</dbReference>
<dbReference type="InterPro" id="IPR003594">
    <property type="entry name" value="HATPase_dom"/>
</dbReference>
<feature type="domain" description="HPt" evidence="11">
    <location>
        <begin position="11"/>
        <end position="108"/>
    </location>
</feature>
<dbReference type="EC" id="2.7.13.3" evidence="2"/>
<gene>
    <name evidence="12" type="ORF">MNBD_GAMMA11-410</name>
</gene>
<feature type="coiled-coil region" evidence="6">
    <location>
        <begin position="633"/>
        <end position="660"/>
    </location>
</feature>
<dbReference type="PROSITE" id="PS50894">
    <property type="entry name" value="HPT"/>
    <property type="match status" value="4"/>
</dbReference>
<evidence type="ECO:0000256" key="4">
    <source>
        <dbReference type="ARBA" id="ARBA00022679"/>
    </source>
</evidence>
<evidence type="ECO:0000256" key="7">
    <source>
        <dbReference type="SAM" id="MobiDB-lite"/>
    </source>
</evidence>
<dbReference type="InterPro" id="IPR036061">
    <property type="entry name" value="CheW-like_dom_sf"/>
</dbReference>
<dbReference type="InterPro" id="IPR011006">
    <property type="entry name" value="CheY-like_superfamily"/>
</dbReference>
<accession>A0A3B0XMQ4</accession>
<dbReference type="Pfam" id="PF02518">
    <property type="entry name" value="HATPase_c"/>
    <property type="match status" value="1"/>
</dbReference>
<evidence type="ECO:0000259" key="8">
    <source>
        <dbReference type="PROSITE" id="PS50109"/>
    </source>
</evidence>
<dbReference type="CDD" id="cd16916">
    <property type="entry name" value="HATPase_CheA-like"/>
    <property type="match status" value="1"/>
</dbReference>
<dbReference type="Pfam" id="PF00072">
    <property type="entry name" value="Response_reg"/>
    <property type="match status" value="1"/>
</dbReference>
<evidence type="ECO:0000256" key="2">
    <source>
        <dbReference type="ARBA" id="ARBA00012438"/>
    </source>
</evidence>
<dbReference type="CDD" id="cd17546">
    <property type="entry name" value="REC_hyHK_CKI1_RcsC-like"/>
    <property type="match status" value="1"/>
</dbReference>
<comment type="catalytic activity">
    <reaction evidence="1">
        <text>ATP + protein L-histidine = ADP + protein N-phospho-L-histidine.</text>
        <dbReference type="EC" id="2.7.13.3"/>
    </reaction>
</comment>
<dbReference type="Gene3D" id="2.30.30.40">
    <property type="entry name" value="SH3 Domains"/>
    <property type="match status" value="1"/>
</dbReference>
<name>A0A3B0XMQ4_9ZZZZ</name>
<proteinExistence type="predicted"/>
<keyword evidence="3" id="KW-0597">Phosphoprotein</keyword>
<dbReference type="InterPro" id="IPR058661">
    <property type="entry name" value="FimL_2nd"/>
</dbReference>
<dbReference type="PANTHER" id="PTHR43395:SF8">
    <property type="entry name" value="HISTIDINE KINASE"/>
    <property type="match status" value="1"/>
</dbReference>
<dbReference type="SMART" id="SM00448">
    <property type="entry name" value="REC"/>
    <property type="match status" value="1"/>
</dbReference>
<feature type="region of interest" description="Disordered" evidence="7">
    <location>
        <begin position="1201"/>
        <end position="1228"/>
    </location>
</feature>
<dbReference type="SMART" id="SM00387">
    <property type="entry name" value="HATPase_c"/>
    <property type="match status" value="1"/>
</dbReference>
<dbReference type="InterPro" id="IPR036641">
    <property type="entry name" value="HPT_dom_sf"/>
</dbReference>
<feature type="domain" description="Histidine kinase" evidence="8">
    <location>
        <begin position="1440"/>
        <end position="1673"/>
    </location>
</feature>
<feature type="region of interest" description="Disordered" evidence="7">
    <location>
        <begin position="579"/>
        <end position="598"/>
    </location>
</feature>
<dbReference type="GO" id="GO:0000155">
    <property type="term" value="F:phosphorelay sensor kinase activity"/>
    <property type="evidence" value="ECO:0007669"/>
    <property type="project" value="InterPro"/>
</dbReference>
<evidence type="ECO:0000259" key="9">
    <source>
        <dbReference type="PROSITE" id="PS50110"/>
    </source>
</evidence>
<dbReference type="SUPFAM" id="SSF55874">
    <property type="entry name" value="ATPase domain of HSP90 chaperone/DNA topoisomerase II/histidine kinase"/>
    <property type="match status" value="1"/>
</dbReference>
<feature type="domain" description="HPt" evidence="11">
    <location>
        <begin position="1075"/>
        <end position="1179"/>
    </location>
</feature>
<organism evidence="12">
    <name type="scientific">hydrothermal vent metagenome</name>
    <dbReference type="NCBI Taxonomy" id="652676"/>
    <lineage>
        <taxon>unclassified sequences</taxon>
        <taxon>metagenomes</taxon>
        <taxon>ecological metagenomes</taxon>
    </lineage>
</organism>
<dbReference type="Gene3D" id="3.40.50.2300">
    <property type="match status" value="1"/>
</dbReference>
<dbReference type="PRINTS" id="PR00344">
    <property type="entry name" value="BCTRLSENSOR"/>
</dbReference>
<protein>
    <recommendedName>
        <fullName evidence="2">histidine kinase</fullName>
        <ecNumber evidence="2">2.7.13.3</ecNumber>
    </recommendedName>
</protein>
<evidence type="ECO:0000259" key="11">
    <source>
        <dbReference type="PROSITE" id="PS50894"/>
    </source>
</evidence>
<evidence type="ECO:0000313" key="12">
    <source>
        <dbReference type="EMBL" id="VAW66010.1"/>
    </source>
</evidence>
<dbReference type="PROSITE" id="PS50851">
    <property type="entry name" value="CHEW"/>
    <property type="match status" value="1"/>
</dbReference>
<dbReference type="FunFam" id="3.30.565.10:FF:000016">
    <property type="entry name" value="Chemotaxis protein CheA, putative"/>
    <property type="match status" value="1"/>
</dbReference>
<keyword evidence="4" id="KW-0808">Transferase</keyword>
<dbReference type="Pfam" id="PF01627">
    <property type="entry name" value="Hpt"/>
    <property type="match status" value="3"/>
</dbReference>
<dbReference type="SUPFAM" id="SSF52172">
    <property type="entry name" value="CheY-like"/>
    <property type="match status" value="1"/>
</dbReference>
<dbReference type="GO" id="GO:0006935">
    <property type="term" value="P:chemotaxis"/>
    <property type="evidence" value="ECO:0007669"/>
    <property type="project" value="InterPro"/>
</dbReference>
<evidence type="ECO:0000256" key="3">
    <source>
        <dbReference type="ARBA" id="ARBA00022553"/>
    </source>
</evidence>
<dbReference type="SUPFAM" id="SSF47226">
    <property type="entry name" value="Histidine-containing phosphotransfer domain, HPT domain"/>
    <property type="match status" value="4"/>
</dbReference>
<dbReference type="SUPFAM" id="SSF50341">
    <property type="entry name" value="CheW-like"/>
    <property type="match status" value="1"/>
</dbReference>
<dbReference type="EMBL" id="UOFG01000261">
    <property type="protein sequence ID" value="VAW66010.1"/>
    <property type="molecule type" value="Genomic_DNA"/>
</dbReference>
<feature type="domain" description="HPt" evidence="11">
    <location>
        <begin position="914"/>
        <end position="1019"/>
    </location>
</feature>
<dbReference type="InterPro" id="IPR005467">
    <property type="entry name" value="His_kinase_dom"/>
</dbReference>
<dbReference type="GO" id="GO:0005737">
    <property type="term" value="C:cytoplasm"/>
    <property type="evidence" value="ECO:0007669"/>
    <property type="project" value="InterPro"/>
</dbReference>
<sequence length="1962" mass="216804">MKTEDTVEYNSLRWVKKELDLILQEAQASLSAYIEDTEEVERLRESVEHLHMVHGTLQMVELYGAAQLAEEMEKVSDALLNGKVQKVEDAYDVLMRSMLQLPDYLESLQSGGKDVPMVLLPLLNDLRASRNASLLSENVLFFPDVDSEEESTEVEVASGQLLETAKKLRPHYQIGLVGWFKGVKVGASLKRITAVLGELEKKSAQPAVRRIWSITSALVEGLMQQGIDSNISIQMLLGQVDRSIKQLIDSDEEAFAQNAPSDLLKNLLYYIARVKTDSPRVKNIKTTYRLEELLPNDSELEEARSGMGGLNTELLSTVSAGIREDLLEVKDALEIFVHSEVQEKSRLNSLPDLLAKIADTLSMLGLGMPREQVLEQQLIIKQVISGEKKSSDELIMEVAGVLLSVESQLNSFIANRSSMGAEGGASHRVGDLAEMPESEYLEVLSAVIREALQDFNDARQAMLGYLEDPSDKSLLDLIVHRLDEVDGAMFMLPIKKLKHQIDAVRGYVVTVMQNAEQLPGVVQQSDVADVVTSIEYYLEAIIEGRPDLELSMNSGNAAADRLNKLTDDYDVDALLARKKHTVDETPESESHEDGSQGIELDVGELDLAALEPVAEQAQTDEERYIILSDDADEEILEIFIEEALEELASLNEQVPLWSADHGNEEALITIRRSFHTLKGSGRLIGAELIGEFAWIFESMLNRVIEKSRPLNQTVFDALGEALGILPQLIEQLKGKGEPISGIYQLIDRVDLLGKWKKPAAGDQAVAQKVPVVEQQSVVPEDVSPEADPGEINLEEINLDELAPEEDIDSDSSIEISESELMLGDDLEFDFEEPSTADSSMEIDLGEGLEDEFDIDLTDELEALQTASTEEEEITLGALQEEISLDDLSIPVEQPESVDVTDMDIEISADEDVLQVHIDPVLFGIFKGESESHLQHVRAILEKHEQSIEPVTASAELLRALHTLFGSARTAEVDEIAELCGALEKYVRIYLNLKDPCIPDSGVKLIADVTDKVGDMLEGLEDKAHRIQSDEALLQRIKDLSKEMMDAQEGVSESASGGEVERPVADQVSTESLVSYSDVDDELVDIFLEEAEELLDNCENSLQRWNADIDDDEGVLDLQRHLHTLKGGARMADLSPVGNLTHALESLVIAVNGQQLAFTKDISNVLHDALDQLSDMLSKVKEREPISSAESMISNIDLIRQGKEPATPSSPAPGEEADDPEPASGDAETLDTGILEDDFEIELTEDSVISDEFDLESFGESAELEVITEKGEASIDDGIQIIEDEEGLYSIELSEEHISEGDDLRAVLPEQKASEKTAETEEEERSKMVLDKADAHQEVAEPQPKDAIANEQVRVRSDLLNELVNHAGEVSVYHARMGQQVTNFSFNLSEMDQTVIRLREQLRQLSIETEAQILSRYEKESDQYDKDFDPLEMDRFSTMQQISRSLQETVGDIESIKDLLGEEVRDSETLLLQESRVSTELQEGLMRTRMVHFGGLASRLRRIVRQTARELGNEVELEIVGETSEVDRTVLDRIVAPLEHMLRNAVSHGIELPEDRVAKGKPETGHLKIMVDREGGDVVITVADDGRGIDVGAIRKKAAEKGMLTEDSKLSDHDVLQYIMEPGFSTAEKVTQISGRGVGMDVVDSEIKQLGGVLEIDTVQGKGTTFTVRLPLTLAINHALLVNVAEEIYAVPLNSIEGVVRLSGPELQQFYNSGERSYEFAGSSYELKHLGYILNGSQPDYSRSGQLFPVLLARVGEQSVALHVDELIGRREIVVKPVGAQISTVRGISGATILGDGRVVIILEMNALVLGDSLFHVGGPAEDETAEDAAAEVDIQREPIIMVVDDSITIRKVTERMLGRHNMKVITAKDGVDAVSQLQDIKPDVMLLDIEMPRMDGYEVATHIRNDARLKDLPIIMITSRSGAKHREKAIAIGVNKYLGKPYQEDDLVENINELLSPELISS</sequence>
<dbReference type="PROSITE" id="PS50110">
    <property type="entry name" value="RESPONSE_REGULATORY"/>
    <property type="match status" value="1"/>
</dbReference>